<keyword evidence="6" id="KW-1185">Reference proteome</keyword>
<dbReference type="PANTHER" id="PTHR46766:SF1">
    <property type="entry name" value="GLUTAMINE-RICH PROTEIN 2"/>
    <property type="match status" value="1"/>
</dbReference>
<evidence type="ECO:0000313" key="5">
    <source>
        <dbReference type="EMBL" id="MBS9532239.1"/>
    </source>
</evidence>
<gene>
    <name evidence="5" type="ORF">KIH27_01395</name>
</gene>
<dbReference type="InterPro" id="IPR000030">
    <property type="entry name" value="PPE_dom"/>
</dbReference>
<evidence type="ECO:0000313" key="6">
    <source>
        <dbReference type="Proteomes" id="UP001519535"/>
    </source>
</evidence>
<dbReference type="SUPFAM" id="SSF140459">
    <property type="entry name" value="PE/PPE dimer-like"/>
    <property type="match status" value="1"/>
</dbReference>
<comment type="caution">
    <text evidence="5">The sequence shown here is derived from an EMBL/GenBank/DDBJ whole genome shotgun (WGS) entry which is preliminary data.</text>
</comment>
<dbReference type="InterPro" id="IPR043641">
    <property type="entry name" value="PPE-PPW_C"/>
</dbReference>
<name>A0ABS5REY6_9MYCO</name>
<feature type="domain" description="PPE" evidence="3">
    <location>
        <begin position="7"/>
        <end position="165"/>
    </location>
</feature>
<evidence type="ECO:0000256" key="2">
    <source>
        <dbReference type="SAM" id="MobiDB-lite"/>
    </source>
</evidence>
<dbReference type="EMBL" id="JAHCLR010000001">
    <property type="protein sequence ID" value="MBS9532239.1"/>
    <property type="molecule type" value="Genomic_DNA"/>
</dbReference>
<feature type="compositionally biased region" description="Basic residues" evidence="2">
    <location>
        <begin position="459"/>
        <end position="468"/>
    </location>
</feature>
<dbReference type="InterPro" id="IPR038332">
    <property type="entry name" value="PPE_sf"/>
</dbReference>
<dbReference type="Pfam" id="PF00823">
    <property type="entry name" value="PPE"/>
    <property type="match status" value="1"/>
</dbReference>
<comment type="similarity">
    <text evidence="1">Belongs to the mycobacterial PPE family.</text>
</comment>
<evidence type="ECO:0000259" key="4">
    <source>
        <dbReference type="Pfam" id="PF18878"/>
    </source>
</evidence>
<organism evidence="5 6">
    <name type="scientific">Mycolicibacter acidiphilus</name>
    <dbReference type="NCBI Taxonomy" id="2835306"/>
    <lineage>
        <taxon>Bacteria</taxon>
        <taxon>Bacillati</taxon>
        <taxon>Actinomycetota</taxon>
        <taxon>Actinomycetes</taxon>
        <taxon>Mycobacteriales</taxon>
        <taxon>Mycobacteriaceae</taxon>
        <taxon>Mycolicibacter</taxon>
    </lineage>
</organism>
<reference evidence="5 6" key="1">
    <citation type="submission" date="2021-05" db="EMBL/GenBank/DDBJ databases">
        <title>Mycobacterium acidophilum sp. nov., an extremely acid-tolerant member of the genus Mycobacterium.</title>
        <authorList>
            <person name="Xia J."/>
        </authorList>
    </citation>
    <scope>NUCLEOTIDE SEQUENCE [LARGE SCALE GENOMIC DNA]</scope>
    <source>
        <strain evidence="5 6">M1</strain>
    </source>
</reference>
<dbReference type="Pfam" id="PF18878">
    <property type="entry name" value="PPE-PPW"/>
    <property type="match status" value="1"/>
</dbReference>
<evidence type="ECO:0000256" key="1">
    <source>
        <dbReference type="ARBA" id="ARBA00010652"/>
    </source>
</evidence>
<feature type="compositionally biased region" description="Low complexity" evidence="2">
    <location>
        <begin position="442"/>
        <end position="451"/>
    </location>
</feature>
<dbReference type="PANTHER" id="PTHR46766">
    <property type="entry name" value="GLUTAMINE-RICH PROTEIN 2"/>
    <property type="match status" value="1"/>
</dbReference>
<protein>
    <submittedName>
        <fullName evidence="5">PPE family protein</fullName>
    </submittedName>
</protein>
<evidence type="ECO:0000259" key="3">
    <source>
        <dbReference type="Pfam" id="PF00823"/>
    </source>
</evidence>
<feature type="region of interest" description="Disordered" evidence="2">
    <location>
        <begin position="420"/>
        <end position="541"/>
    </location>
</feature>
<feature type="compositionally biased region" description="Pro residues" evidence="2">
    <location>
        <begin position="393"/>
        <end position="404"/>
    </location>
</feature>
<sequence length="541" mass="54428">MTAAVAWMASPPEVHSTLLSAGPGPGPLLAAAGAWSSLSAEYTATADELTAVLGAVQTGAWQGPSAESYVAAHLPYLAWLVRAGADSAAAAAQHETAAAAYAGALAAMPTLPELAANHATHGVLVATNFFGINTIPIALNEADYIRMWVQAATVMGTYAGSSAAAVGAVTQPGPAPHVVKSESTGQAAEDGDNPLGLPQWLVDQLEHLGIGNSQLAHDPTVSNSLTSFVADVLKNFGLNWDPSAGTLNGLTYDAYQNAFQPMWWVARSLELFEDGLYFVQQLGHNPVAAFQWLLSWALFDFPTHIIEALPLLSQTLGAAVAGAVAAAPAGALGGLAGLAGLAALPQPVPAPLPVLPDVSPTFATSTGVPTPPAPAPAPAPPPAPAPASAGVSGPPPPPAPPPAPAPASFFPPYLVGPPGIGTGSGMSTPASARRKAPEPDSAAAANAATAAAREEAQARRRRRAKQRKAGAGDMDLHVSLTPDWAPPATEPSDRGAGVGGLAGAAPAGAARPAGLTMLDDDRFGGRARMPVLPTTWEPAGG</sequence>
<feature type="domain" description="PPE-PPW subfamily C-terminal" evidence="4">
    <location>
        <begin position="492"/>
        <end position="536"/>
    </location>
</feature>
<feature type="compositionally biased region" description="Pro residues" evidence="2">
    <location>
        <begin position="369"/>
        <end position="385"/>
    </location>
</feature>
<dbReference type="Proteomes" id="UP001519535">
    <property type="component" value="Unassembled WGS sequence"/>
</dbReference>
<dbReference type="Gene3D" id="1.20.1260.20">
    <property type="entry name" value="PPE superfamily"/>
    <property type="match status" value="1"/>
</dbReference>
<feature type="compositionally biased region" description="Low complexity" evidence="2">
    <location>
        <begin position="503"/>
        <end position="515"/>
    </location>
</feature>
<feature type="region of interest" description="Disordered" evidence="2">
    <location>
        <begin position="363"/>
        <end position="404"/>
    </location>
</feature>
<proteinExistence type="inferred from homology"/>
<accession>A0ABS5REY6</accession>